<protein>
    <submittedName>
        <fullName evidence="2">Uncharacterized protein</fullName>
    </submittedName>
</protein>
<dbReference type="HOGENOM" id="CLU_1579336_0_0_1"/>
<keyword evidence="1" id="KW-0732">Signal</keyword>
<accession>W7EPY8</accession>
<feature type="chain" id="PRO_5004891565" evidence="1">
    <location>
        <begin position="19"/>
        <end position="139"/>
    </location>
</feature>
<dbReference type="Proteomes" id="UP000054337">
    <property type="component" value="Unassembled WGS sequence"/>
</dbReference>
<dbReference type="RefSeq" id="XP_014555752.1">
    <property type="nucleotide sequence ID" value="XM_014700266.1"/>
</dbReference>
<feature type="signal peptide" evidence="1">
    <location>
        <begin position="1"/>
        <end position="18"/>
    </location>
</feature>
<dbReference type="EMBL" id="KI968742">
    <property type="protein sequence ID" value="EUN26227.1"/>
    <property type="molecule type" value="Genomic_DNA"/>
</dbReference>
<evidence type="ECO:0000256" key="1">
    <source>
        <dbReference type="SAM" id="SignalP"/>
    </source>
</evidence>
<reference evidence="2 3" key="1">
    <citation type="journal article" date="2013" name="PLoS Genet.">
        <title>Comparative genome structure, secondary metabolite, and effector coding capacity across Cochliobolus pathogens.</title>
        <authorList>
            <person name="Condon B.J."/>
            <person name="Leng Y."/>
            <person name="Wu D."/>
            <person name="Bushley K.E."/>
            <person name="Ohm R.A."/>
            <person name="Otillar R."/>
            <person name="Martin J."/>
            <person name="Schackwitz W."/>
            <person name="Grimwood J."/>
            <person name="MohdZainudin N."/>
            <person name="Xue C."/>
            <person name="Wang R."/>
            <person name="Manning V.A."/>
            <person name="Dhillon B."/>
            <person name="Tu Z.J."/>
            <person name="Steffenson B.J."/>
            <person name="Salamov A."/>
            <person name="Sun H."/>
            <person name="Lowry S."/>
            <person name="LaButti K."/>
            <person name="Han J."/>
            <person name="Copeland A."/>
            <person name="Lindquist E."/>
            <person name="Barry K."/>
            <person name="Schmutz J."/>
            <person name="Baker S.E."/>
            <person name="Ciuffetti L.M."/>
            <person name="Grigoriev I.V."/>
            <person name="Zhong S."/>
            <person name="Turgeon B.G."/>
        </authorList>
    </citation>
    <scope>NUCLEOTIDE SEQUENCE [LARGE SCALE GENOMIC DNA]</scope>
    <source>
        <strain evidence="2 3">FI3</strain>
    </source>
</reference>
<name>W7EPY8_BIPV3</name>
<keyword evidence="3" id="KW-1185">Reference proteome</keyword>
<dbReference type="AlphaFoldDB" id="W7EPY8"/>
<dbReference type="OrthoDB" id="10334305at2759"/>
<dbReference type="GeneID" id="26251875"/>
<organism evidence="2 3">
    <name type="scientific">Bipolaris victoriae (strain FI3)</name>
    <name type="common">Victoria blight of oats agent</name>
    <name type="synonym">Cochliobolus victoriae</name>
    <dbReference type="NCBI Taxonomy" id="930091"/>
    <lineage>
        <taxon>Eukaryota</taxon>
        <taxon>Fungi</taxon>
        <taxon>Dikarya</taxon>
        <taxon>Ascomycota</taxon>
        <taxon>Pezizomycotina</taxon>
        <taxon>Dothideomycetes</taxon>
        <taxon>Pleosporomycetidae</taxon>
        <taxon>Pleosporales</taxon>
        <taxon>Pleosporineae</taxon>
        <taxon>Pleosporaceae</taxon>
        <taxon>Bipolaris</taxon>
    </lineage>
</organism>
<sequence>MHLQILPILLSLIHLITALPQQTPCPSTPHPTLPQYRLAYHTYCTRHFTPSRFLVPNEKLVFTYSLTDARGRPVFWVLSAVWEQGGFLGGGSMEAGVEACLEWFGRGEGECVEREGGMGVRGWKGKRGGVRVEARRRGG</sequence>
<gene>
    <name evidence="2" type="ORF">COCVIDRAFT_16727</name>
</gene>
<evidence type="ECO:0000313" key="3">
    <source>
        <dbReference type="Proteomes" id="UP000054337"/>
    </source>
</evidence>
<proteinExistence type="predicted"/>
<evidence type="ECO:0000313" key="2">
    <source>
        <dbReference type="EMBL" id="EUN26227.1"/>
    </source>
</evidence>